<accession>A0ABD2PN68</accession>
<evidence type="ECO:0000256" key="7">
    <source>
        <dbReference type="ARBA" id="ARBA00022833"/>
    </source>
</evidence>
<keyword evidence="5" id="KW-0677">Repeat</keyword>
<dbReference type="InterPro" id="IPR036915">
    <property type="entry name" value="Cyclin-like_sf"/>
</dbReference>
<sequence>MVCSQCGLVVAERVIDVSSEWRTFSNDANAKDNSRVGAAENSLLSGGDISTMISGPSYSDARQLDANGKALYKNRRNIKGSDRALLGAFREIGQMADRLNLPKSVSEIANRLFKQVYETKNLRGRSNDAVSTACLYMACRQEGVPRTFKEVCAVSRVSKKEIGKVFKRILKILETNVQSVTVEDFMSRFCANLDLNNQVKQLANNIARQALNLNLVSGRSPVSVAAAAIYLASYVLGFKKDKKGECSLSWLPKCKSVDIGEVTGCAEATITLTYREMHVRAADLIPPNIRCTVKLENLPV</sequence>
<evidence type="ECO:0000313" key="14">
    <source>
        <dbReference type="Proteomes" id="UP001626550"/>
    </source>
</evidence>
<feature type="domain" description="Cyclin-like" evidence="12">
    <location>
        <begin position="90"/>
        <end position="171"/>
    </location>
</feature>
<dbReference type="FunFam" id="1.10.472.10:FF:000019">
    <property type="entry name" value="transcription initiation factor IIB"/>
    <property type="match status" value="1"/>
</dbReference>
<evidence type="ECO:0000256" key="1">
    <source>
        <dbReference type="ARBA" id="ARBA00004123"/>
    </source>
</evidence>
<evidence type="ECO:0000256" key="3">
    <source>
        <dbReference type="ARBA" id="ARBA00013932"/>
    </source>
</evidence>
<comment type="subcellular location">
    <subcellularLocation>
        <location evidence="1">Nucleus</location>
    </subcellularLocation>
</comment>
<comment type="similarity">
    <text evidence="2">Belongs to the TFIIB family.</text>
</comment>
<dbReference type="InterPro" id="IPR013150">
    <property type="entry name" value="TFIIB_cyclin"/>
</dbReference>
<dbReference type="PRINTS" id="PR00685">
    <property type="entry name" value="TIFACTORIIB"/>
</dbReference>
<evidence type="ECO:0000256" key="8">
    <source>
        <dbReference type="ARBA" id="ARBA00023015"/>
    </source>
</evidence>
<evidence type="ECO:0000313" key="13">
    <source>
        <dbReference type="EMBL" id="KAL3308590.1"/>
    </source>
</evidence>
<dbReference type="PROSITE" id="PS00782">
    <property type="entry name" value="TFIIB"/>
    <property type="match status" value="1"/>
</dbReference>
<dbReference type="Pfam" id="PF00382">
    <property type="entry name" value="TFIIB"/>
    <property type="match status" value="2"/>
</dbReference>
<evidence type="ECO:0000256" key="4">
    <source>
        <dbReference type="ARBA" id="ARBA00022723"/>
    </source>
</evidence>
<evidence type="ECO:0000256" key="10">
    <source>
        <dbReference type="ARBA" id="ARBA00023242"/>
    </source>
</evidence>
<dbReference type="InterPro" id="IPR013763">
    <property type="entry name" value="Cyclin-like_dom"/>
</dbReference>
<comment type="caution">
    <text evidence="13">The sequence shown here is derived from an EMBL/GenBank/DDBJ whole genome shotgun (WGS) entry which is preliminary data.</text>
</comment>
<dbReference type="PANTHER" id="PTHR11618:SF13">
    <property type="entry name" value="TRANSCRIPTION INITIATION FACTOR IIB"/>
    <property type="match status" value="1"/>
</dbReference>
<protein>
    <recommendedName>
        <fullName evidence="3">Transcription initiation factor IIB</fullName>
    </recommendedName>
    <alternativeName>
        <fullName evidence="11">General transcription factor TFIIB</fullName>
    </alternativeName>
</protein>
<dbReference type="InterPro" id="IPR000812">
    <property type="entry name" value="TFIIB"/>
</dbReference>
<dbReference type="EMBL" id="JBJKFK010004990">
    <property type="protein sequence ID" value="KAL3308590.1"/>
    <property type="molecule type" value="Genomic_DNA"/>
</dbReference>
<reference evidence="13 14" key="1">
    <citation type="submission" date="2024-11" db="EMBL/GenBank/DDBJ databases">
        <title>Adaptive evolution of stress response genes in parasites aligns with host niche diversity.</title>
        <authorList>
            <person name="Hahn C."/>
            <person name="Resl P."/>
        </authorList>
    </citation>
    <scope>NUCLEOTIDE SEQUENCE [LARGE SCALE GENOMIC DNA]</scope>
    <source>
        <strain evidence="13">EGGRZ-B1_66</strain>
        <tissue evidence="13">Body</tissue>
    </source>
</reference>
<feature type="domain" description="Cyclin-like" evidence="12">
    <location>
        <begin position="184"/>
        <end position="279"/>
    </location>
</feature>
<organism evidence="13 14">
    <name type="scientific">Cichlidogyrus casuarinus</name>
    <dbReference type="NCBI Taxonomy" id="1844966"/>
    <lineage>
        <taxon>Eukaryota</taxon>
        <taxon>Metazoa</taxon>
        <taxon>Spiralia</taxon>
        <taxon>Lophotrochozoa</taxon>
        <taxon>Platyhelminthes</taxon>
        <taxon>Monogenea</taxon>
        <taxon>Monopisthocotylea</taxon>
        <taxon>Dactylogyridea</taxon>
        <taxon>Ancyrocephalidae</taxon>
        <taxon>Cichlidogyrus</taxon>
    </lineage>
</organism>
<evidence type="ECO:0000256" key="6">
    <source>
        <dbReference type="ARBA" id="ARBA00022771"/>
    </source>
</evidence>
<keyword evidence="7" id="KW-0862">Zinc</keyword>
<name>A0ABD2PN68_9PLAT</name>
<keyword evidence="9" id="KW-0804">Transcription</keyword>
<gene>
    <name evidence="13" type="primary">GTF2B</name>
    <name evidence="13" type="ORF">Ciccas_012874</name>
</gene>
<dbReference type="InterPro" id="IPR023486">
    <property type="entry name" value="TFIIB_CS"/>
</dbReference>
<evidence type="ECO:0000256" key="9">
    <source>
        <dbReference type="ARBA" id="ARBA00023163"/>
    </source>
</evidence>
<evidence type="ECO:0000256" key="11">
    <source>
        <dbReference type="ARBA" id="ARBA00031706"/>
    </source>
</evidence>
<keyword evidence="10" id="KW-0539">Nucleus</keyword>
<dbReference type="Gene3D" id="1.10.472.170">
    <property type="match status" value="1"/>
</dbReference>
<dbReference type="GO" id="GO:0008270">
    <property type="term" value="F:zinc ion binding"/>
    <property type="evidence" value="ECO:0007669"/>
    <property type="project" value="UniProtKB-KW"/>
</dbReference>
<dbReference type="SMART" id="SM00385">
    <property type="entry name" value="CYCLIN"/>
    <property type="match status" value="2"/>
</dbReference>
<dbReference type="Proteomes" id="UP001626550">
    <property type="component" value="Unassembled WGS sequence"/>
</dbReference>
<evidence type="ECO:0000256" key="5">
    <source>
        <dbReference type="ARBA" id="ARBA00022737"/>
    </source>
</evidence>
<keyword evidence="14" id="KW-1185">Reference proteome</keyword>
<keyword evidence="6" id="KW-0863">Zinc-finger</keyword>
<dbReference type="FunFam" id="1.10.472.170:FF:000001">
    <property type="entry name" value="Transcription initiation factor IIB"/>
    <property type="match status" value="1"/>
</dbReference>
<dbReference type="AlphaFoldDB" id="A0ABD2PN68"/>
<dbReference type="CDD" id="cd20551">
    <property type="entry name" value="CYCLIN_TFIIB_rpt1"/>
    <property type="match status" value="1"/>
</dbReference>
<evidence type="ECO:0000259" key="12">
    <source>
        <dbReference type="SMART" id="SM00385"/>
    </source>
</evidence>
<keyword evidence="8" id="KW-0805">Transcription regulation</keyword>
<dbReference type="SUPFAM" id="SSF57783">
    <property type="entry name" value="Zinc beta-ribbon"/>
    <property type="match status" value="1"/>
</dbReference>
<evidence type="ECO:0000256" key="2">
    <source>
        <dbReference type="ARBA" id="ARBA00010857"/>
    </source>
</evidence>
<proteinExistence type="inferred from homology"/>
<dbReference type="Gene3D" id="1.10.472.10">
    <property type="entry name" value="Cyclin-like"/>
    <property type="match status" value="1"/>
</dbReference>
<dbReference type="PANTHER" id="PTHR11618">
    <property type="entry name" value="TRANSCRIPTION INITIATION FACTOR IIB-RELATED"/>
    <property type="match status" value="1"/>
</dbReference>
<dbReference type="GO" id="GO:0005634">
    <property type="term" value="C:nucleus"/>
    <property type="evidence" value="ECO:0007669"/>
    <property type="project" value="UniProtKB-SubCell"/>
</dbReference>
<dbReference type="SUPFAM" id="SSF47954">
    <property type="entry name" value="Cyclin-like"/>
    <property type="match status" value="2"/>
</dbReference>
<keyword evidence="4" id="KW-0479">Metal-binding</keyword>